<reference evidence="3" key="1">
    <citation type="journal article" date="2012" name="Nature">
        <title>The oyster genome reveals stress adaptation and complexity of shell formation.</title>
        <authorList>
            <person name="Zhang G."/>
            <person name="Fang X."/>
            <person name="Guo X."/>
            <person name="Li L."/>
            <person name="Luo R."/>
            <person name="Xu F."/>
            <person name="Yang P."/>
            <person name="Zhang L."/>
            <person name="Wang X."/>
            <person name="Qi H."/>
            <person name="Xiong Z."/>
            <person name="Que H."/>
            <person name="Xie Y."/>
            <person name="Holland P.W."/>
            <person name="Paps J."/>
            <person name="Zhu Y."/>
            <person name="Wu F."/>
            <person name="Chen Y."/>
            <person name="Wang J."/>
            <person name="Peng C."/>
            <person name="Meng J."/>
            <person name="Yang L."/>
            <person name="Liu J."/>
            <person name="Wen B."/>
            <person name="Zhang N."/>
            <person name="Huang Z."/>
            <person name="Zhu Q."/>
            <person name="Feng Y."/>
            <person name="Mount A."/>
            <person name="Hedgecock D."/>
            <person name="Xu Z."/>
            <person name="Liu Y."/>
            <person name="Domazet-Loso T."/>
            <person name="Du Y."/>
            <person name="Sun X."/>
            <person name="Zhang S."/>
            <person name="Liu B."/>
            <person name="Cheng P."/>
            <person name="Jiang X."/>
            <person name="Li J."/>
            <person name="Fan D."/>
            <person name="Wang W."/>
            <person name="Fu W."/>
            <person name="Wang T."/>
            <person name="Wang B."/>
            <person name="Zhang J."/>
            <person name="Peng Z."/>
            <person name="Li Y."/>
            <person name="Li N."/>
            <person name="Wang J."/>
            <person name="Chen M."/>
            <person name="He Y."/>
            <person name="Tan F."/>
            <person name="Song X."/>
            <person name="Zheng Q."/>
            <person name="Huang R."/>
            <person name="Yang H."/>
            <person name="Du X."/>
            <person name="Chen L."/>
            <person name="Yang M."/>
            <person name="Gaffney P.M."/>
            <person name="Wang S."/>
            <person name="Luo L."/>
            <person name="She Z."/>
            <person name="Ming Y."/>
            <person name="Huang W."/>
            <person name="Zhang S."/>
            <person name="Huang B."/>
            <person name="Zhang Y."/>
            <person name="Qu T."/>
            <person name="Ni P."/>
            <person name="Miao G."/>
            <person name="Wang J."/>
            <person name="Wang Q."/>
            <person name="Steinberg C.E."/>
            <person name="Wang H."/>
            <person name="Li N."/>
            <person name="Qian L."/>
            <person name="Zhang G."/>
            <person name="Li Y."/>
            <person name="Yang H."/>
            <person name="Liu X."/>
            <person name="Wang J."/>
            <person name="Yin Y."/>
            <person name="Wang J."/>
        </authorList>
    </citation>
    <scope>NUCLEOTIDE SEQUENCE [LARGE SCALE GENOMIC DNA]</scope>
    <source>
        <strain evidence="3">05x7-T-G4-1.051#20</strain>
    </source>
</reference>
<evidence type="ECO:0000313" key="3">
    <source>
        <dbReference type="EMBL" id="EKC28139.1"/>
    </source>
</evidence>
<keyword evidence="1" id="KW-0677">Repeat</keyword>
<dbReference type="InParanoid" id="K1QA19"/>
<dbReference type="SUPFAM" id="SSF47473">
    <property type="entry name" value="EF-hand"/>
    <property type="match status" value="1"/>
</dbReference>
<evidence type="ECO:0000256" key="1">
    <source>
        <dbReference type="ARBA" id="ARBA00022737"/>
    </source>
</evidence>
<dbReference type="PANTHER" id="PTHR23048">
    <property type="entry name" value="MYOSIN LIGHT CHAIN 1, 3"/>
    <property type="match status" value="1"/>
</dbReference>
<sequence>MDQMNETNEEWRDLQHMDKEQEGTNVYDHLHLDPRFFFLGAPSSYRKEHCAEELIKVRERSIRTGTRAVSFLELKRTFEYSRMNRESRTLNVNIKGPAGPFYRADLKLYDTGNVLLTILALDYIEFFKRRTRRDAKRSIVNHRKTGYKNFIQNWREAFSMFDKNGDDLISAGELGTVMRNLGLNPTEEDVKKMISDVDKDGKRRILYFFLFPEVTGMRFEGRCFIYFFHGQNKQTSILLLSILTSEFINAPI</sequence>
<proteinExistence type="predicted"/>
<dbReference type="InterPro" id="IPR002048">
    <property type="entry name" value="EF_hand_dom"/>
</dbReference>
<dbReference type="AlphaFoldDB" id="K1QA19"/>
<dbReference type="InterPro" id="IPR018247">
    <property type="entry name" value="EF_Hand_1_Ca_BS"/>
</dbReference>
<dbReference type="Gene3D" id="1.10.238.10">
    <property type="entry name" value="EF-hand"/>
    <property type="match status" value="1"/>
</dbReference>
<dbReference type="Pfam" id="PF13499">
    <property type="entry name" value="EF-hand_7"/>
    <property type="match status" value="1"/>
</dbReference>
<keyword evidence="2" id="KW-0106">Calcium</keyword>
<dbReference type="PROSITE" id="PS00018">
    <property type="entry name" value="EF_HAND_1"/>
    <property type="match status" value="1"/>
</dbReference>
<dbReference type="GO" id="GO:0016460">
    <property type="term" value="C:myosin II complex"/>
    <property type="evidence" value="ECO:0007669"/>
    <property type="project" value="TreeGrafter"/>
</dbReference>
<protein>
    <submittedName>
        <fullName evidence="3">Calmodulin-like protein 3</fullName>
    </submittedName>
</protein>
<name>K1QA19_MAGGI</name>
<evidence type="ECO:0000256" key="2">
    <source>
        <dbReference type="ARBA" id="ARBA00022837"/>
    </source>
</evidence>
<gene>
    <name evidence="3" type="ORF">CGI_10015782</name>
</gene>
<dbReference type="EMBL" id="JH818859">
    <property type="protein sequence ID" value="EKC28139.1"/>
    <property type="molecule type" value="Genomic_DNA"/>
</dbReference>
<dbReference type="PROSITE" id="PS50222">
    <property type="entry name" value="EF_HAND_2"/>
    <property type="match status" value="1"/>
</dbReference>
<organism evidence="3">
    <name type="scientific">Magallana gigas</name>
    <name type="common">Pacific oyster</name>
    <name type="synonym">Crassostrea gigas</name>
    <dbReference type="NCBI Taxonomy" id="29159"/>
    <lineage>
        <taxon>Eukaryota</taxon>
        <taxon>Metazoa</taxon>
        <taxon>Spiralia</taxon>
        <taxon>Lophotrochozoa</taxon>
        <taxon>Mollusca</taxon>
        <taxon>Bivalvia</taxon>
        <taxon>Autobranchia</taxon>
        <taxon>Pteriomorphia</taxon>
        <taxon>Ostreida</taxon>
        <taxon>Ostreoidea</taxon>
        <taxon>Ostreidae</taxon>
        <taxon>Magallana</taxon>
    </lineage>
</organism>
<dbReference type="CDD" id="cd00051">
    <property type="entry name" value="EFh"/>
    <property type="match status" value="1"/>
</dbReference>
<dbReference type="PANTHER" id="PTHR23048:SF0">
    <property type="entry name" value="CALMODULIN LIKE 3"/>
    <property type="match status" value="1"/>
</dbReference>
<dbReference type="GO" id="GO:0005509">
    <property type="term" value="F:calcium ion binding"/>
    <property type="evidence" value="ECO:0007669"/>
    <property type="project" value="InterPro"/>
</dbReference>
<dbReference type="InterPro" id="IPR011992">
    <property type="entry name" value="EF-hand-dom_pair"/>
</dbReference>
<dbReference type="HOGENOM" id="CLU_1103684_0_0_1"/>
<dbReference type="InterPro" id="IPR050230">
    <property type="entry name" value="CALM/Myosin/TropC-like"/>
</dbReference>
<dbReference type="FunFam" id="1.10.238.10:FF:000178">
    <property type="entry name" value="Calmodulin-2 A"/>
    <property type="match status" value="1"/>
</dbReference>
<dbReference type="SMART" id="SM00054">
    <property type="entry name" value="EFh"/>
    <property type="match status" value="1"/>
</dbReference>
<accession>K1QA19</accession>